<dbReference type="EMBL" id="PEDL01000001">
    <property type="protein sequence ID" value="PHV72462.1"/>
    <property type="molecule type" value="Genomic_DNA"/>
</dbReference>
<dbReference type="Proteomes" id="UP000224460">
    <property type="component" value="Unassembled WGS sequence"/>
</dbReference>
<sequence length="215" mass="24478">MYFDSGTTKLVLPVNPEEIEVKYAQANEKYEVLKLGQVVIPTHVELRSFSFECELPAKPPIYTETPNYFISPDEYLKIFRAWQGYKKPMWFIASNGIGEDISTKVLIESMTIIERAGEEGDKFVTFQLIEYQEFAKRQDVVIKEKVTIAQKANASSQASNPKKPTTYMVQSGDTLWGIAKRFYGNGAKYTTIYDANKDKVKNPNLIRVGQVINIP</sequence>
<gene>
    <name evidence="1" type="ORF">CS063_01555</name>
</gene>
<reference evidence="1" key="1">
    <citation type="submission" date="2017-10" db="EMBL/GenBank/DDBJ databases">
        <title>Genome sequence of cellulolytic Lachnospiraceae bacterium XHS1971 isolated from hotspring sediment.</title>
        <authorList>
            <person name="Vasudevan G."/>
            <person name="Joshi A.J."/>
            <person name="Hivarkar S."/>
            <person name="Lanjekar V.B."/>
            <person name="Dhakephalkar P.K."/>
            <person name="Dagar S."/>
        </authorList>
    </citation>
    <scope>NUCLEOTIDE SEQUENCE</scope>
    <source>
        <strain evidence="1">XHS1971</strain>
    </source>
</reference>
<comment type="caution">
    <text evidence="1">The sequence shown here is derived from an EMBL/GenBank/DDBJ whole genome shotgun (WGS) entry which is preliminary data.</text>
</comment>
<evidence type="ECO:0000313" key="1">
    <source>
        <dbReference type="EMBL" id="PHV72462.1"/>
    </source>
</evidence>
<accession>A0AC61DI47</accession>
<protein>
    <submittedName>
        <fullName evidence="1">Peptidoglycan-binding protein</fullName>
    </submittedName>
</protein>
<name>A0AC61DI47_9FIRM</name>
<keyword evidence="2" id="KW-1185">Reference proteome</keyword>
<evidence type="ECO:0000313" key="2">
    <source>
        <dbReference type="Proteomes" id="UP000224460"/>
    </source>
</evidence>
<proteinExistence type="predicted"/>
<organism evidence="1 2">
    <name type="scientific">Sporanaerobium hydrogeniformans</name>
    <dbReference type="NCBI Taxonomy" id="3072179"/>
    <lineage>
        <taxon>Bacteria</taxon>
        <taxon>Bacillati</taxon>
        <taxon>Bacillota</taxon>
        <taxon>Clostridia</taxon>
        <taxon>Lachnospirales</taxon>
        <taxon>Lachnospiraceae</taxon>
        <taxon>Sporanaerobium</taxon>
    </lineage>
</organism>